<feature type="region of interest" description="Disordered" evidence="1">
    <location>
        <begin position="1"/>
        <end position="27"/>
    </location>
</feature>
<dbReference type="InterPro" id="IPR016047">
    <property type="entry name" value="M23ase_b-sheet_dom"/>
</dbReference>
<dbReference type="RefSeq" id="WP_305024088.1">
    <property type="nucleotide sequence ID" value="NZ_JAUQTB010000005.1"/>
</dbReference>
<dbReference type="GO" id="GO:0016787">
    <property type="term" value="F:hydrolase activity"/>
    <property type="evidence" value="ECO:0007669"/>
    <property type="project" value="UniProtKB-KW"/>
</dbReference>
<keyword evidence="3" id="KW-0378">Hydrolase</keyword>
<dbReference type="CDD" id="cd12797">
    <property type="entry name" value="M23_peptidase"/>
    <property type="match status" value="1"/>
</dbReference>
<reference evidence="3 4" key="1">
    <citation type="submission" date="2023-07" db="EMBL/GenBank/DDBJ databases">
        <title>Paenibacillus sp. JX-17 nov. isolated from soil.</title>
        <authorList>
            <person name="Wan Y."/>
            <person name="Liu B."/>
        </authorList>
    </citation>
    <scope>NUCLEOTIDE SEQUENCE [LARGE SCALE GENOMIC DNA]</scope>
    <source>
        <strain evidence="3 4">JX-17</strain>
    </source>
</reference>
<evidence type="ECO:0000313" key="4">
    <source>
        <dbReference type="Proteomes" id="UP001240171"/>
    </source>
</evidence>
<dbReference type="Pfam" id="PF01551">
    <property type="entry name" value="Peptidase_M23"/>
    <property type="match status" value="1"/>
</dbReference>
<organism evidence="3 4">
    <name type="scientific">Paenibacillus lacisoli</name>
    <dbReference type="NCBI Taxonomy" id="3064525"/>
    <lineage>
        <taxon>Bacteria</taxon>
        <taxon>Bacillati</taxon>
        <taxon>Bacillota</taxon>
        <taxon>Bacilli</taxon>
        <taxon>Bacillales</taxon>
        <taxon>Paenibacillaceae</taxon>
        <taxon>Paenibacillus</taxon>
    </lineage>
</organism>
<dbReference type="Proteomes" id="UP001240171">
    <property type="component" value="Unassembled WGS sequence"/>
</dbReference>
<sequence>MFMKPKSKPVSKKASFRPQTPAGLPYSDPSLLKELNEFGPADIPSKLPLFPVEPVEVTQPAGAERRPFILQGEPPVEERDPEKLWKQEREGWKELNEGSGPSFWRSFRRRLIVSVVCFGGIWGVYQVDQPWTRSIQSHIHMALLEEMDFAGTSAWYESVFGGAPSFVPIFGQEQAPPQKVNAQRSLLPPIEGVIVQSFALNLKGVLVAPGMPSAADSSLSREVHSVEAGRVVEVRRDAQKGVFVTVQHVDGLTCTYGQLDQTRLKANDWVEEGNIIGQLPKASGTDTPTLFFATQKGDQYIDPVEAVAFD</sequence>
<name>A0ABT9CG11_9BACL</name>
<feature type="compositionally biased region" description="Basic residues" evidence="1">
    <location>
        <begin position="1"/>
        <end position="15"/>
    </location>
</feature>
<accession>A0ABT9CG11</accession>
<comment type="caution">
    <text evidence="3">The sequence shown here is derived from an EMBL/GenBank/DDBJ whole genome shotgun (WGS) entry which is preliminary data.</text>
</comment>
<evidence type="ECO:0000259" key="2">
    <source>
        <dbReference type="Pfam" id="PF01551"/>
    </source>
</evidence>
<protein>
    <submittedName>
        <fullName evidence="3">M23 family metallopeptidase</fullName>
        <ecNumber evidence="3">3.4.-.-</ecNumber>
    </submittedName>
</protein>
<dbReference type="EMBL" id="JAUQTB010000005">
    <property type="protein sequence ID" value="MDO7906882.1"/>
    <property type="molecule type" value="Genomic_DNA"/>
</dbReference>
<evidence type="ECO:0000256" key="1">
    <source>
        <dbReference type="SAM" id="MobiDB-lite"/>
    </source>
</evidence>
<dbReference type="EC" id="3.4.-.-" evidence="3"/>
<dbReference type="Gene3D" id="2.70.70.10">
    <property type="entry name" value="Glucose Permease (Domain IIA)"/>
    <property type="match status" value="1"/>
</dbReference>
<keyword evidence="4" id="KW-1185">Reference proteome</keyword>
<evidence type="ECO:0000313" key="3">
    <source>
        <dbReference type="EMBL" id="MDO7906882.1"/>
    </source>
</evidence>
<proteinExistence type="predicted"/>
<feature type="domain" description="M23ase beta-sheet core" evidence="2">
    <location>
        <begin position="221"/>
        <end position="303"/>
    </location>
</feature>
<dbReference type="SUPFAM" id="SSF51261">
    <property type="entry name" value="Duplicated hybrid motif"/>
    <property type="match status" value="1"/>
</dbReference>
<gene>
    <name evidence="3" type="ORF">Q5741_10685</name>
</gene>
<dbReference type="InterPro" id="IPR011055">
    <property type="entry name" value="Dup_hybrid_motif"/>
</dbReference>